<accession>I7LBI9</accession>
<name>I7LBI9_9LACO</name>
<evidence type="ECO:0000313" key="2">
    <source>
        <dbReference type="Proteomes" id="UP000009311"/>
    </source>
</evidence>
<reference evidence="1 2" key="1">
    <citation type="submission" date="2012-06" db="EMBL/GenBank/DDBJ databases">
        <title>Draft Genome Sequence of Lactobacillus pasteurii CRBIP 24.76T.</title>
        <authorList>
            <person name="Cousin S."/>
            <person name="Bouchier C."/>
            <person name="Loux V."/>
            <person name="Ma L."/>
            <person name="Creno S."/>
            <person name="Bizet C."/>
            <person name="Clermont D."/>
        </authorList>
    </citation>
    <scope>NUCLEOTIDE SEQUENCE [LARGE SCALE GENOMIC DNA]</scope>
    <source>
        <strain evidence="2">CRBIP 24.76T</strain>
    </source>
</reference>
<dbReference type="Proteomes" id="UP000009311">
    <property type="component" value="Unassembled WGS sequence"/>
</dbReference>
<evidence type="ECO:0000313" key="1">
    <source>
        <dbReference type="EMBL" id="CCI85626.1"/>
    </source>
</evidence>
<gene>
    <name evidence="1" type="ORF">BN53_05950</name>
</gene>
<organism evidence="1 2">
    <name type="scientific">Lactobacillus pasteurii DSM 23907 = CRBIP 24.76</name>
    <dbReference type="NCBI Taxonomy" id="1423790"/>
    <lineage>
        <taxon>Bacteria</taxon>
        <taxon>Bacillati</taxon>
        <taxon>Bacillota</taxon>
        <taxon>Bacilli</taxon>
        <taxon>Lactobacillales</taxon>
        <taxon>Lactobacillaceae</taxon>
        <taxon>Lactobacillus</taxon>
    </lineage>
</organism>
<sequence length="117" mass="13582">MTPEALADLFAHLDYGEGIEYYKDYFTDDQGKSGHFTNMIGFDLQYMLSAVIIGKITDANYGYKNYQVSMTDIFWKQADDRYKQILQNYGEWPVIDPTRDLNKTQAEIDQLIADSKK</sequence>
<proteinExistence type="predicted"/>
<keyword evidence="2" id="KW-1185">Reference proteome</keyword>
<protein>
    <submittedName>
        <fullName evidence="1">Conserved domain protein</fullName>
    </submittedName>
</protein>
<dbReference type="AlphaFoldDB" id="I7LBI9"/>
<dbReference type="EMBL" id="CAKD01000023">
    <property type="protein sequence ID" value="CCI85626.1"/>
    <property type="molecule type" value="Genomic_DNA"/>
</dbReference>
<comment type="caution">
    <text evidence="1">The sequence shown here is derived from an EMBL/GenBank/DDBJ whole genome shotgun (WGS) entry which is preliminary data.</text>
</comment>